<accession>A0A9P8TBR3</accession>
<dbReference type="EMBL" id="JAEUBD010000763">
    <property type="protein sequence ID" value="KAH3672456.1"/>
    <property type="molecule type" value="Genomic_DNA"/>
</dbReference>
<proteinExistence type="predicted"/>
<sequence length="309" mass="33484">MNSNSSNPNPNAPDAVLLNGALELASLDTRVPLRLMRRCLSRWKFVGRRGLLERNTLRPVMLPVSSSLNVLAFGLCSDGEPSRVCEADSAYSSSWRESADGWWLPGRIAVPKLKIEDAASAAAFAAAAVKLSGVSVFLSCSAPPLPARNGRFASSVLPRLRRLTEFERGMSISIASPLRVVGIAIIGGGVGADRGTNCPSVVAASDCVSRLSESARTGESVSETCVELFDSSPTDSSSLEAYSSYRSASFRHKRHTRILPGWLNLSPSMKVVQLLQKILPQIRQWCLRRNVVNVRSQDRHFVADESSSQ</sequence>
<dbReference type="AlphaFoldDB" id="A0A9P8TBR3"/>
<evidence type="ECO:0000313" key="1">
    <source>
        <dbReference type="EMBL" id="KAH3672456.1"/>
    </source>
</evidence>
<reference evidence="1" key="1">
    <citation type="journal article" date="2021" name="Open Biol.">
        <title>Shared evolutionary footprints suggest mitochondrial oxidative damage underlies multiple complex I losses in fungi.</title>
        <authorList>
            <person name="Schikora-Tamarit M.A."/>
            <person name="Marcet-Houben M."/>
            <person name="Nosek J."/>
            <person name="Gabaldon T."/>
        </authorList>
    </citation>
    <scope>NUCLEOTIDE SEQUENCE</scope>
    <source>
        <strain evidence="1">NCAIM Y.01608</strain>
    </source>
</reference>
<organism evidence="1 2">
    <name type="scientific">Ogataea polymorpha</name>
    <dbReference type="NCBI Taxonomy" id="460523"/>
    <lineage>
        <taxon>Eukaryota</taxon>
        <taxon>Fungi</taxon>
        <taxon>Dikarya</taxon>
        <taxon>Ascomycota</taxon>
        <taxon>Saccharomycotina</taxon>
        <taxon>Pichiomycetes</taxon>
        <taxon>Pichiales</taxon>
        <taxon>Pichiaceae</taxon>
        <taxon>Ogataea</taxon>
    </lineage>
</organism>
<gene>
    <name evidence="1" type="ORF">OGATHE_002297</name>
</gene>
<keyword evidence="2" id="KW-1185">Reference proteome</keyword>
<dbReference type="Proteomes" id="UP000788993">
    <property type="component" value="Unassembled WGS sequence"/>
</dbReference>
<evidence type="ECO:0000313" key="2">
    <source>
        <dbReference type="Proteomes" id="UP000788993"/>
    </source>
</evidence>
<protein>
    <submittedName>
        <fullName evidence="1">Uncharacterized protein</fullName>
    </submittedName>
</protein>
<reference evidence="1" key="2">
    <citation type="submission" date="2021-01" db="EMBL/GenBank/DDBJ databases">
        <authorList>
            <person name="Schikora-Tamarit M.A."/>
        </authorList>
    </citation>
    <scope>NUCLEOTIDE SEQUENCE</scope>
    <source>
        <strain evidence="1">NCAIM Y.01608</strain>
    </source>
</reference>
<name>A0A9P8TBR3_9ASCO</name>
<comment type="caution">
    <text evidence="1">The sequence shown here is derived from an EMBL/GenBank/DDBJ whole genome shotgun (WGS) entry which is preliminary data.</text>
</comment>